<accession>A0ABU8RQR3</accession>
<evidence type="ECO:0000313" key="6">
    <source>
        <dbReference type="Proteomes" id="UP001361239"/>
    </source>
</evidence>
<keyword evidence="2" id="KW-0479">Metal-binding</keyword>
<keyword evidence="6" id="KW-1185">Reference proteome</keyword>
<dbReference type="RefSeq" id="WP_339585380.1">
    <property type="nucleotide sequence ID" value="NZ_JBBHJZ010000001.1"/>
</dbReference>
<dbReference type="PANTHER" id="PTHR28620:SF1">
    <property type="entry name" value="CENP-V_GFA DOMAIN-CONTAINING PROTEIN"/>
    <property type="match status" value="1"/>
</dbReference>
<evidence type="ECO:0000256" key="2">
    <source>
        <dbReference type="ARBA" id="ARBA00022723"/>
    </source>
</evidence>
<comment type="similarity">
    <text evidence="1">Belongs to the Gfa family.</text>
</comment>
<proteinExistence type="inferred from homology"/>
<name>A0ABU8RQR3_9SPHN</name>
<reference evidence="5 6" key="1">
    <citation type="submission" date="2024-03" db="EMBL/GenBank/DDBJ databases">
        <authorList>
            <person name="Jo J.-H."/>
        </authorList>
    </citation>
    <scope>NUCLEOTIDE SEQUENCE [LARGE SCALE GENOMIC DNA]</scope>
    <source>
        <strain evidence="5 6">PS1R-30</strain>
    </source>
</reference>
<dbReference type="SUPFAM" id="SSF51316">
    <property type="entry name" value="Mss4-like"/>
    <property type="match status" value="1"/>
</dbReference>
<evidence type="ECO:0000256" key="1">
    <source>
        <dbReference type="ARBA" id="ARBA00005495"/>
    </source>
</evidence>
<dbReference type="InterPro" id="IPR011057">
    <property type="entry name" value="Mss4-like_sf"/>
</dbReference>
<dbReference type="Proteomes" id="UP001361239">
    <property type="component" value="Unassembled WGS sequence"/>
</dbReference>
<evidence type="ECO:0000259" key="4">
    <source>
        <dbReference type="PROSITE" id="PS51891"/>
    </source>
</evidence>
<dbReference type="PANTHER" id="PTHR28620">
    <property type="entry name" value="CENTROMERE PROTEIN V"/>
    <property type="match status" value="1"/>
</dbReference>
<dbReference type="EMBL" id="JBBHJZ010000001">
    <property type="protein sequence ID" value="MEJ5975430.1"/>
    <property type="molecule type" value="Genomic_DNA"/>
</dbReference>
<dbReference type="PROSITE" id="PS51891">
    <property type="entry name" value="CENP_V_GFA"/>
    <property type="match status" value="1"/>
</dbReference>
<organism evidence="5 6">
    <name type="scientific">Novosphingobium anseongense</name>
    <dbReference type="NCBI Taxonomy" id="3133436"/>
    <lineage>
        <taxon>Bacteria</taxon>
        <taxon>Pseudomonadati</taxon>
        <taxon>Pseudomonadota</taxon>
        <taxon>Alphaproteobacteria</taxon>
        <taxon>Sphingomonadales</taxon>
        <taxon>Sphingomonadaceae</taxon>
        <taxon>Novosphingobium</taxon>
    </lineage>
</organism>
<dbReference type="Gene3D" id="2.170.150.70">
    <property type="match status" value="1"/>
</dbReference>
<comment type="caution">
    <text evidence="5">The sequence shown here is derived from an EMBL/GenBank/DDBJ whole genome shotgun (WGS) entry which is preliminary data.</text>
</comment>
<evidence type="ECO:0000256" key="3">
    <source>
        <dbReference type="ARBA" id="ARBA00022833"/>
    </source>
</evidence>
<sequence length="115" mass="12516">MAYSGSCHCGAVTFTVQGDAPQQAMSCNCSHCRRKGFLLTFVPAEQFTLDQGEEALKTYLFNKHKIVHRFCPTCGTEPFAEGEQNGAAIRAVNLRCVPDIDLDALALQKVDGASF</sequence>
<dbReference type="InterPro" id="IPR052355">
    <property type="entry name" value="CENP-V-like"/>
</dbReference>
<gene>
    <name evidence="5" type="ORF">WG901_02190</name>
</gene>
<feature type="domain" description="CENP-V/GFA" evidence="4">
    <location>
        <begin position="3"/>
        <end position="115"/>
    </location>
</feature>
<evidence type="ECO:0000313" key="5">
    <source>
        <dbReference type="EMBL" id="MEJ5975430.1"/>
    </source>
</evidence>
<protein>
    <submittedName>
        <fullName evidence="5">GFA family protein</fullName>
    </submittedName>
</protein>
<keyword evidence="3" id="KW-0862">Zinc</keyword>
<dbReference type="Pfam" id="PF04828">
    <property type="entry name" value="GFA"/>
    <property type="match status" value="1"/>
</dbReference>
<dbReference type="InterPro" id="IPR006913">
    <property type="entry name" value="CENP-V/GFA"/>
</dbReference>